<name>A0A6S6AAX4_ACACA</name>
<dbReference type="Pfam" id="PF10417">
    <property type="entry name" value="1-cysPrx_C"/>
    <property type="match status" value="1"/>
</dbReference>
<evidence type="ECO:0000256" key="1">
    <source>
        <dbReference type="ARBA" id="ARBA00022559"/>
    </source>
</evidence>
<feature type="compositionally biased region" description="Basic and acidic residues" evidence="5">
    <location>
        <begin position="28"/>
        <end position="38"/>
    </location>
</feature>
<proteinExistence type="evidence at transcript level"/>
<keyword evidence="1" id="KW-0575">Peroxidase</keyword>
<keyword evidence="3" id="KW-0560">Oxidoreductase</keyword>
<keyword evidence="2" id="KW-0049">Antioxidant</keyword>
<dbReference type="InterPro" id="IPR036249">
    <property type="entry name" value="Thioredoxin-like_sf"/>
</dbReference>
<dbReference type="InterPro" id="IPR013766">
    <property type="entry name" value="Thioredoxin_domain"/>
</dbReference>
<dbReference type="Pfam" id="PF00578">
    <property type="entry name" value="AhpC-TSA"/>
    <property type="match status" value="1"/>
</dbReference>
<keyword evidence="4" id="KW-0676">Redox-active center</keyword>
<dbReference type="VEuPathDB" id="AmoebaDB:ACA1_272630"/>
<dbReference type="PROSITE" id="PS51352">
    <property type="entry name" value="THIOREDOXIN_2"/>
    <property type="match status" value="1"/>
</dbReference>
<evidence type="ECO:0000259" key="6">
    <source>
        <dbReference type="PROSITE" id="PS51352"/>
    </source>
</evidence>
<dbReference type="GO" id="GO:0005829">
    <property type="term" value="C:cytosol"/>
    <property type="evidence" value="ECO:0007669"/>
    <property type="project" value="TreeGrafter"/>
</dbReference>
<evidence type="ECO:0000256" key="3">
    <source>
        <dbReference type="ARBA" id="ARBA00023002"/>
    </source>
</evidence>
<feature type="domain" description="Thioredoxin" evidence="6">
    <location>
        <begin position="51"/>
        <end position="214"/>
    </location>
</feature>
<organism evidence="7">
    <name type="scientific">Acanthamoeba castellanii</name>
    <name type="common">Amoeba</name>
    <dbReference type="NCBI Taxonomy" id="5755"/>
    <lineage>
        <taxon>Eukaryota</taxon>
        <taxon>Amoebozoa</taxon>
        <taxon>Discosea</taxon>
        <taxon>Longamoebia</taxon>
        <taxon>Centramoebida</taxon>
        <taxon>Acanthamoebidae</taxon>
        <taxon>Acanthamoeba</taxon>
    </lineage>
</organism>
<dbReference type="InterPro" id="IPR019479">
    <property type="entry name" value="Peroxiredoxin_C"/>
</dbReference>
<evidence type="ECO:0000256" key="4">
    <source>
        <dbReference type="ARBA" id="ARBA00023284"/>
    </source>
</evidence>
<dbReference type="InterPro" id="IPR050217">
    <property type="entry name" value="Peroxiredoxin"/>
</dbReference>
<reference evidence="7" key="2">
    <citation type="submission" date="2020-07" db="EMBL/GenBank/DDBJ databases">
        <title>Identification, biochemical and function characterization of Acanthamoeba castellanii peroxiredoxin.</title>
        <authorList>
            <person name="Wang Z.X."/>
            <person name="Cheng X.J."/>
            <person name="Wu D."/>
        </authorList>
    </citation>
    <scope>NUCLEOTIDE SEQUENCE</scope>
</reference>
<evidence type="ECO:0000256" key="2">
    <source>
        <dbReference type="ARBA" id="ARBA00022862"/>
    </source>
</evidence>
<dbReference type="CDD" id="cd03015">
    <property type="entry name" value="PRX_Typ2cys"/>
    <property type="match status" value="1"/>
</dbReference>
<feature type="region of interest" description="Disordered" evidence="5">
    <location>
        <begin position="1"/>
        <end position="40"/>
    </location>
</feature>
<accession>A0A6S6AAX4</accession>
<dbReference type="GO" id="GO:0033554">
    <property type="term" value="P:cellular response to stress"/>
    <property type="evidence" value="ECO:0007669"/>
    <property type="project" value="TreeGrafter"/>
</dbReference>
<evidence type="ECO:0000256" key="5">
    <source>
        <dbReference type="SAM" id="MobiDB-lite"/>
    </source>
</evidence>
<dbReference type="GO" id="GO:0045454">
    <property type="term" value="P:cell redox homeostasis"/>
    <property type="evidence" value="ECO:0007669"/>
    <property type="project" value="TreeGrafter"/>
</dbReference>
<dbReference type="GO" id="GO:0042744">
    <property type="term" value="P:hydrogen peroxide catabolic process"/>
    <property type="evidence" value="ECO:0007669"/>
    <property type="project" value="TreeGrafter"/>
</dbReference>
<sequence>MKRRRDEDAEVTTASATVLEAQQKKRQRSEVEETHRPTADATAKLAMHSKVPLGMSADAVSSGGTLTTWRLAESRHKGRYSVLVFYPLDFTFVCPTELIGFSDRLDDFDAIKCDVVGVSVDSKYTHLAWLRTPRNAGGLAPVGDHQKPFVLPLVSDLTHALSKSFGVFDEECGHSKRAVVIVSDAGVVREVLVNDDAVGRSVDEVLRLVQALQYADAHDGEACPVNWTPGNATIKADPVGSKEYFNTDMDQ</sequence>
<evidence type="ECO:0000313" key="7">
    <source>
        <dbReference type="EMBL" id="BBU42085.1"/>
    </source>
</evidence>
<dbReference type="GO" id="GO:0006979">
    <property type="term" value="P:response to oxidative stress"/>
    <property type="evidence" value="ECO:0007669"/>
    <property type="project" value="TreeGrafter"/>
</dbReference>
<dbReference type="PANTHER" id="PTHR10681">
    <property type="entry name" value="THIOREDOXIN PEROXIDASE"/>
    <property type="match status" value="1"/>
</dbReference>
<reference evidence="7" key="1">
    <citation type="submission" date="2020-01" db="EMBL/GenBank/DDBJ databases">
        <authorList>
            <person name="Wang Z."/>
            <person name="Cheng X."/>
        </authorList>
    </citation>
    <scope>NUCLEOTIDE SEQUENCE</scope>
</reference>
<dbReference type="PANTHER" id="PTHR10681:SF171">
    <property type="entry name" value="PEROXIREDOXIN 4"/>
    <property type="match status" value="1"/>
</dbReference>
<protein>
    <submittedName>
        <fullName evidence="7">Peroxiredoxin family protein</fullName>
    </submittedName>
</protein>
<dbReference type="InterPro" id="IPR000866">
    <property type="entry name" value="AhpC/TSA"/>
</dbReference>
<dbReference type="EMBL" id="LC517304">
    <property type="protein sequence ID" value="BBU42085.1"/>
    <property type="molecule type" value="mRNA"/>
</dbReference>
<gene>
    <name evidence="7" type="primary">Prx</name>
</gene>
<dbReference type="GO" id="GO:0008379">
    <property type="term" value="F:thioredoxin peroxidase activity"/>
    <property type="evidence" value="ECO:0007669"/>
    <property type="project" value="TreeGrafter"/>
</dbReference>
<dbReference type="SUPFAM" id="SSF52833">
    <property type="entry name" value="Thioredoxin-like"/>
    <property type="match status" value="1"/>
</dbReference>
<dbReference type="Gene3D" id="3.40.30.10">
    <property type="entry name" value="Glutaredoxin"/>
    <property type="match status" value="1"/>
</dbReference>
<dbReference type="AlphaFoldDB" id="A0A6S6AAX4"/>